<gene>
    <name evidence="2" type="ORF">NC653_035530</name>
</gene>
<sequence>MLLMPFAFFIVMRNISTNENRHNAVNGLSGKKTQEINPFPQTIFHATLLPICFYDVLCLAVPLSENSIYAEVIKSEKGRNMTLDYVISVLVGLSSSPPFVRVVDNSYSIDFKHTIEVAQTDEVESIVYKKYGKDAYRMFRLLSKAGRLLETDKVYYGHVLRRSRSLCKFEAMGYLYRRFSECSSCIARCLGFSHTPHSCWGWVDNLSTLGPANIGISDSIFLEKKETANILSKMWQGDYLQMEKLFAGPTQFLLWKVNMINLRERVLDDMFHAALNLSLRVAYELEQQKEILHLGVDGPMKEKYEKLKKVRFLLESSRMKLDDAIMIFHDF</sequence>
<dbReference type="InterPro" id="IPR036388">
    <property type="entry name" value="WH-like_DNA-bd_sf"/>
</dbReference>
<keyword evidence="1" id="KW-0240">DNA-directed RNA polymerase</keyword>
<dbReference type="Proteomes" id="UP001164929">
    <property type="component" value="Chromosome 15"/>
</dbReference>
<comment type="similarity">
    <text evidence="1">Belongs to the eukaryotic RPC3/POLR3C RNA polymerase subunit family.</text>
</comment>
<dbReference type="GO" id="GO:0005666">
    <property type="term" value="C:RNA polymerase III complex"/>
    <property type="evidence" value="ECO:0007669"/>
    <property type="project" value="UniProtKB-UniRule"/>
</dbReference>
<dbReference type="PANTHER" id="PTHR12949:SF0">
    <property type="entry name" value="DNA-DIRECTED RNA POLYMERASE III SUBUNIT RPC3"/>
    <property type="match status" value="1"/>
</dbReference>
<reference evidence="2" key="1">
    <citation type="journal article" date="2023" name="Mol. Ecol. Resour.">
        <title>Chromosome-level genome assembly of a triploid poplar Populus alba 'Berolinensis'.</title>
        <authorList>
            <person name="Chen S."/>
            <person name="Yu Y."/>
            <person name="Wang X."/>
            <person name="Wang S."/>
            <person name="Zhang T."/>
            <person name="Zhou Y."/>
            <person name="He R."/>
            <person name="Meng N."/>
            <person name="Wang Y."/>
            <person name="Liu W."/>
            <person name="Liu Z."/>
            <person name="Liu J."/>
            <person name="Guo Q."/>
            <person name="Huang H."/>
            <person name="Sederoff R.R."/>
            <person name="Wang G."/>
            <person name="Qu G."/>
            <person name="Chen S."/>
        </authorList>
    </citation>
    <scope>NUCLEOTIDE SEQUENCE</scope>
    <source>
        <strain evidence="2">SC-2020</strain>
    </source>
</reference>
<organism evidence="2 3">
    <name type="scientific">Populus alba x Populus x berolinensis</name>
    <dbReference type="NCBI Taxonomy" id="444605"/>
    <lineage>
        <taxon>Eukaryota</taxon>
        <taxon>Viridiplantae</taxon>
        <taxon>Streptophyta</taxon>
        <taxon>Embryophyta</taxon>
        <taxon>Tracheophyta</taxon>
        <taxon>Spermatophyta</taxon>
        <taxon>Magnoliopsida</taxon>
        <taxon>eudicotyledons</taxon>
        <taxon>Gunneridae</taxon>
        <taxon>Pentapetalae</taxon>
        <taxon>rosids</taxon>
        <taxon>fabids</taxon>
        <taxon>Malpighiales</taxon>
        <taxon>Salicaceae</taxon>
        <taxon>Saliceae</taxon>
        <taxon>Populus</taxon>
    </lineage>
</organism>
<dbReference type="AlphaFoldDB" id="A0AAD6PXF5"/>
<evidence type="ECO:0000256" key="1">
    <source>
        <dbReference type="RuleBase" id="RU367076"/>
    </source>
</evidence>
<keyword evidence="1" id="KW-0804">Transcription</keyword>
<dbReference type="PANTHER" id="PTHR12949">
    <property type="entry name" value="RNA POLYMERASE III DNA DIRECTED -RELATED"/>
    <property type="match status" value="1"/>
</dbReference>
<protein>
    <recommendedName>
        <fullName evidence="1">DNA-directed RNA polymerase III subunit RPC3</fullName>
        <shortName evidence="1">RNA polymerase III subunit C3</shortName>
    </recommendedName>
</protein>
<dbReference type="Gene3D" id="1.10.10.10">
    <property type="entry name" value="Winged helix-like DNA-binding domain superfamily/Winged helix DNA-binding domain"/>
    <property type="match status" value="1"/>
</dbReference>
<comment type="subcellular location">
    <subcellularLocation>
        <location evidence="1">Nucleus</location>
    </subcellularLocation>
</comment>
<dbReference type="EMBL" id="JAQIZT010000015">
    <property type="protein sequence ID" value="KAJ6971289.1"/>
    <property type="molecule type" value="Genomic_DNA"/>
</dbReference>
<comment type="function">
    <text evidence="1">DNA-dependent RNA polymerase catalyzes the transcription of DNA into RNA using the four ribonucleoside triphosphates as substrates. Specific core component of RNA polymerase III which synthesizes small RNAs, such as 5S rRNA and tRNAs.</text>
</comment>
<comment type="subunit">
    <text evidence="1">Component of the RNA polymerase III (Pol III) complex consisting of 17 subunits.</text>
</comment>
<proteinExistence type="inferred from homology"/>
<evidence type="ECO:0000313" key="3">
    <source>
        <dbReference type="Proteomes" id="UP001164929"/>
    </source>
</evidence>
<accession>A0AAD6PXF5</accession>
<comment type="caution">
    <text evidence="2">The sequence shown here is derived from an EMBL/GenBank/DDBJ whole genome shotgun (WGS) entry which is preliminary data.</text>
</comment>
<dbReference type="GO" id="GO:0003697">
    <property type="term" value="F:single-stranded DNA binding"/>
    <property type="evidence" value="ECO:0007669"/>
    <property type="project" value="UniProtKB-UniRule"/>
</dbReference>
<evidence type="ECO:0000313" key="2">
    <source>
        <dbReference type="EMBL" id="KAJ6971289.1"/>
    </source>
</evidence>
<keyword evidence="1" id="KW-0539">Nucleus</keyword>
<keyword evidence="3" id="KW-1185">Reference proteome</keyword>
<dbReference type="InterPro" id="IPR039748">
    <property type="entry name" value="RPC3"/>
</dbReference>
<name>A0AAD6PXF5_9ROSI</name>